<feature type="region of interest" description="Disordered" evidence="1">
    <location>
        <begin position="648"/>
        <end position="695"/>
    </location>
</feature>
<organism evidence="3 4">
    <name type="scientific">Batillaria attramentaria</name>
    <dbReference type="NCBI Taxonomy" id="370345"/>
    <lineage>
        <taxon>Eukaryota</taxon>
        <taxon>Metazoa</taxon>
        <taxon>Spiralia</taxon>
        <taxon>Lophotrochozoa</taxon>
        <taxon>Mollusca</taxon>
        <taxon>Gastropoda</taxon>
        <taxon>Caenogastropoda</taxon>
        <taxon>Sorbeoconcha</taxon>
        <taxon>Cerithioidea</taxon>
        <taxon>Batillariidae</taxon>
        <taxon>Batillaria</taxon>
    </lineage>
</organism>
<feature type="compositionally biased region" description="Gly residues" evidence="1">
    <location>
        <begin position="996"/>
        <end position="1008"/>
    </location>
</feature>
<dbReference type="InterPro" id="IPR018200">
    <property type="entry name" value="USP_CS"/>
</dbReference>
<feature type="compositionally biased region" description="Low complexity" evidence="1">
    <location>
        <begin position="650"/>
        <end position="662"/>
    </location>
</feature>
<dbReference type="Pfam" id="PF21246">
    <property type="entry name" value="Usp38-like_N"/>
    <property type="match status" value="1"/>
</dbReference>
<dbReference type="Proteomes" id="UP001519460">
    <property type="component" value="Unassembled WGS sequence"/>
</dbReference>
<evidence type="ECO:0000313" key="3">
    <source>
        <dbReference type="EMBL" id="KAK7476728.1"/>
    </source>
</evidence>
<dbReference type="InterPro" id="IPR049407">
    <property type="entry name" value="Usp38-like_N"/>
</dbReference>
<evidence type="ECO:0000313" key="4">
    <source>
        <dbReference type="Proteomes" id="UP001519460"/>
    </source>
</evidence>
<feature type="domain" description="USP" evidence="2">
    <location>
        <begin position="435"/>
        <end position="927"/>
    </location>
</feature>
<dbReference type="InterPro" id="IPR028889">
    <property type="entry name" value="USP"/>
</dbReference>
<dbReference type="Pfam" id="PF00443">
    <property type="entry name" value="UCH"/>
    <property type="match status" value="1"/>
</dbReference>
<accession>A0ABD0JPW0</accession>
<name>A0ABD0JPW0_9CAEN</name>
<dbReference type="PROSITE" id="PS00973">
    <property type="entry name" value="USP_2"/>
    <property type="match status" value="1"/>
</dbReference>
<dbReference type="InterPro" id="IPR050164">
    <property type="entry name" value="Peptidase_C19"/>
</dbReference>
<feature type="compositionally biased region" description="Basic and acidic residues" evidence="1">
    <location>
        <begin position="942"/>
        <end position="951"/>
    </location>
</feature>
<dbReference type="Gene3D" id="3.90.70.10">
    <property type="entry name" value="Cysteine proteinases"/>
    <property type="match status" value="1"/>
</dbReference>
<feature type="region of interest" description="Disordered" evidence="1">
    <location>
        <begin position="544"/>
        <end position="607"/>
    </location>
</feature>
<dbReference type="PROSITE" id="PS50235">
    <property type="entry name" value="USP_3"/>
    <property type="match status" value="1"/>
</dbReference>
<evidence type="ECO:0000259" key="2">
    <source>
        <dbReference type="PROSITE" id="PS50235"/>
    </source>
</evidence>
<evidence type="ECO:0000256" key="1">
    <source>
        <dbReference type="SAM" id="MobiDB-lite"/>
    </source>
</evidence>
<protein>
    <recommendedName>
        <fullName evidence="2">USP domain-containing protein</fullName>
    </recommendedName>
</protein>
<dbReference type="InterPro" id="IPR001394">
    <property type="entry name" value="Peptidase_C19_UCH"/>
</dbReference>
<proteinExistence type="predicted"/>
<dbReference type="PANTHER" id="PTHR24006:SF908">
    <property type="entry name" value="DEUBIQUITINATING APOPTOTIC INHIBITOR, ISOFORM A"/>
    <property type="match status" value="1"/>
</dbReference>
<gene>
    <name evidence="3" type="ORF">BaRGS_00032021</name>
</gene>
<dbReference type="InterPro" id="IPR038765">
    <property type="entry name" value="Papain-like_cys_pep_sf"/>
</dbReference>
<dbReference type="PANTHER" id="PTHR24006">
    <property type="entry name" value="UBIQUITIN CARBOXYL-TERMINAL HYDROLASE"/>
    <property type="match status" value="1"/>
</dbReference>
<dbReference type="AlphaFoldDB" id="A0ABD0JPW0"/>
<dbReference type="EMBL" id="JACVVK020000367">
    <property type="protein sequence ID" value="KAK7476728.1"/>
    <property type="molecule type" value="Genomic_DNA"/>
</dbReference>
<feature type="region of interest" description="Disordered" evidence="1">
    <location>
        <begin position="933"/>
        <end position="1016"/>
    </location>
</feature>
<dbReference type="PROSITE" id="PS00972">
    <property type="entry name" value="USP_1"/>
    <property type="match status" value="1"/>
</dbReference>
<dbReference type="SUPFAM" id="SSF54001">
    <property type="entry name" value="Cysteine proteinases"/>
    <property type="match status" value="1"/>
</dbReference>
<keyword evidence="4" id="KW-1185">Reference proteome</keyword>
<feature type="compositionally biased region" description="Polar residues" evidence="1">
    <location>
        <begin position="580"/>
        <end position="592"/>
    </location>
</feature>
<comment type="caution">
    <text evidence="3">The sequence shown here is derived from an EMBL/GenBank/DDBJ whole genome shotgun (WGS) entry which is preliminary data.</text>
</comment>
<reference evidence="3 4" key="1">
    <citation type="journal article" date="2023" name="Sci. Data">
        <title>Genome assembly of the Korean intertidal mud-creeper Batillaria attramentaria.</title>
        <authorList>
            <person name="Patra A.K."/>
            <person name="Ho P.T."/>
            <person name="Jun S."/>
            <person name="Lee S.J."/>
            <person name="Kim Y."/>
            <person name="Won Y.J."/>
        </authorList>
    </citation>
    <scope>NUCLEOTIDE SEQUENCE [LARGE SCALE GENOMIC DNA]</scope>
    <source>
        <strain evidence="3">Wonlab-2016</strain>
    </source>
</reference>
<sequence length="1016" mass="112420">MDHILEGVLASSHPETFKRELIQKITEKGQQQHPAGDIRAVLSLATNWVLQGTTELQVSSGFKLFNSWAQHHIPALEAFFTRDLLVNLLTKPSRNQANLPLLLSDALNLLQHLKIVEAKSAAFIQENTDIVCVKNYMEMLLKFKDSLPKGDLAARLAIPLLHTLASNPIPAEEELVFQFIKDVSTLSEYLKQIWSQANGPTVLMDSLKELFQIISAVDGPEPSVCLGSVVRYIPVDVVQTAVRSAVLDPRITDAAVNAALRRMVDWLVWPTCRNIDQWIVCFLKELAAAKKFSILISVTENKVEQVMEKLQFPPVREAAFNILSHMLLSFQHSPEPFHKVLQQVPETLDAMQRERTESAKQWRIQLAKLLHCVMFLHTGFPDLYGPILDLIKDVPSPSTEEIQSRLAESRWSAQQCDGQSSAMSTVLERSDTGKTGLFNLGNTCYMNSILQTLFMCDEFRRQTLARVPYPEEELLDKLQQVFASLHLSQRPAVAPMKFLAASRPPWFTPGQQQDCSEFLKFLLDQIHEQQLVAMKKHPSLANGSLANGSIANGTVSSKKGKESPSRSPSKIANGKVPNGTVPNGTVPNGVSTKESDQSKDSGSSSAEATIVKEAFGGNVRTTIRCLSCKQESHRVEGFIDIPLAFPEAGSNSSSTSPMSPKSLAGGGANVPHPEPMEQETSAADKQKSEDVSTDSKAIHINELMGHYLSTERMEGDNQYRCDRCGKLQDGERTIAIIQSPRYLILTLLRFAYDTKLQTRSKVFKEVSCPRTLALPVQKESIDASNNSTAAKRRKKLLNHLNPRLPPSVSPSPENCELYGLCSIVVHSGASSECGHYYCYARHSQVADIDSVIEGFDKATEGRLKAGKETTVAADNAKGGADVDVDFLQDKWYLFNDARVSHATYSSFSNVSRRFQKDTPYLLVYKKLELDSHEGDTSVEPNLRQELRDTVNKDNTQYLKEQELAAKQRSTRSRSASTSSTTFTHWRDPDSDQGPPGSCGGGGGLGGLDTSGSRFVF</sequence>
<feature type="compositionally biased region" description="Low complexity" evidence="1">
    <location>
        <begin position="972"/>
        <end position="983"/>
    </location>
</feature>
<feature type="compositionally biased region" description="Polar residues" evidence="1">
    <location>
        <begin position="544"/>
        <end position="557"/>
    </location>
</feature>